<dbReference type="GO" id="GO:0047498">
    <property type="term" value="F:calcium-dependent phospholipase A2 activity"/>
    <property type="evidence" value="ECO:0007669"/>
    <property type="project" value="TreeGrafter"/>
</dbReference>
<dbReference type="Proteomes" id="UP000472267">
    <property type="component" value="Chromosome 13"/>
</dbReference>
<dbReference type="InterPro" id="IPR000008">
    <property type="entry name" value="C2_dom"/>
</dbReference>
<dbReference type="GO" id="GO:0005829">
    <property type="term" value="C:cytosol"/>
    <property type="evidence" value="ECO:0007669"/>
    <property type="project" value="TreeGrafter"/>
</dbReference>
<dbReference type="GO" id="GO:0046475">
    <property type="term" value="P:glycerophospholipid catabolic process"/>
    <property type="evidence" value="ECO:0007669"/>
    <property type="project" value="TreeGrafter"/>
</dbReference>
<dbReference type="GO" id="GO:0005544">
    <property type="term" value="F:calcium-dependent phospholipid binding"/>
    <property type="evidence" value="ECO:0007669"/>
    <property type="project" value="TreeGrafter"/>
</dbReference>
<reference evidence="13" key="3">
    <citation type="submission" date="2025-09" db="UniProtKB">
        <authorList>
            <consortium name="Ensembl"/>
        </authorList>
    </citation>
    <scope>IDENTIFICATION</scope>
</reference>
<dbReference type="Ensembl" id="ENSSFAT00005032484.1">
    <property type="protein sequence ID" value="ENSSFAP00005031352.1"/>
    <property type="gene ID" value="ENSSFAG00005015901.1"/>
</dbReference>
<dbReference type="InterPro" id="IPR002642">
    <property type="entry name" value="LysoPLipase_cat_dom"/>
</dbReference>
<dbReference type="InterPro" id="IPR035892">
    <property type="entry name" value="C2_domain_sf"/>
</dbReference>
<proteinExistence type="predicted"/>
<keyword evidence="5 9" id="KW-0378">Hydrolase</keyword>
<evidence type="ECO:0000256" key="9">
    <source>
        <dbReference type="PROSITE-ProRule" id="PRU00555"/>
    </source>
</evidence>
<dbReference type="AlphaFoldDB" id="A0A672HQP8"/>
<feature type="domain" description="C2" evidence="11">
    <location>
        <begin position="1"/>
        <end position="121"/>
    </location>
</feature>
<evidence type="ECO:0000256" key="1">
    <source>
        <dbReference type="ARBA" id="ARBA00004496"/>
    </source>
</evidence>
<evidence type="ECO:0000256" key="8">
    <source>
        <dbReference type="ARBA" id="ARBA00023098"/>
    </source>
</evidence>
<comment type="subcellular location">
    <subcellularLocation>
        <location evidence="1">Cytoplasm</location>
    </subcellularLocation>
</comment>
<dbReference type="Gene3D" id="3.40.1090.10">
    <property type="entry name" value="Cytosolic phospholipase A2 catalytic domain"/>
    <property type="match status" value="1"/>
</dbReference>
<dbReference type="SMART" id="SM00022">
    <property type="entry name" value="PLAc"/>
    <property type="match status" value="1"/>
</dbReference>
<evidence type="ECO:0000313" key="14">
    <source>
        <dbReference type="Proteomes" id="UP000472267"/>
    </source>
</evidence>
<dbReference type="InParanoid" id="A0A672HQP8"/>
<dbReference type="Pfam" id="PF01735">
    <property type="entry name" value="PLA2_B"/>
    <property type="match status" value="1"/>
</dbReference>
<keyword evidence="14" id="KW-1185">Reference proteome</keyword>
<dbReference type="PANTHER" id="PTHR10728:SF32">
    <property type="entry name" value="CYTOSOLIC PHOSPHOLIPASE A2 BETA"/>
    <property type="match status" value="1"/>
</dbReference>
<evidence type="ECO:0000256" key="5">
    <source>
        <dbReference type="ARBA" id="ARBA00022801"/>
    </source>
</evidence>
<dbReference type="EC" id="3.1.1.4" evidence="2 10"/>
<evidence type="ECO:0000256" key="4">
    <source>
        <dbReference type="ARBA" id="ARBA00022723"/>
    </source>
</evidence>
<dbReference type="InterPro" id="IPR016035">
    <property type="entry name" value="Acyl_Trfase/lysoPLipase"/>
</dbReference>
<evidence type="ECO:0000313" key="13">
    <source>
        <dbReference type="Ensembl" id="ENSSFAP00005031352.1"/>
    </source>
</evidence>
<keyword evidence="6 10" id="KW-0106">Calcium</keyword>
<evidence type="ECO:0000259" key="12">
    <source>
        <dbReference type="PROSITE" id="PS51210"/>
    </source>
</evidence>
<evidence type="ECO:0000256" key="7">
    <source>
        <dbReference type="ARBA" id="ARBA00022963"/>
    </source>
</evidence>
<feature type="domain" description="PLA2c" evidence="12">
    <location>
        <begin position="259"/>
        <end position="796"/>
    </location>
</feature>
<keyword evidence="3 10" id="KW-0963">Cytoplasm</keyword>
<dbReference type="SUPFAM" id="SSF49562">
    <property type="entry name" value="C2 domain (Calcium/lipid-binding domain, CaLB)"/>
    <property type="match status" value="1"/>
</dbReference>
<keyword evidence="8 9" id="KW-0443">Lipid metabolism</keyword>
<evidence type="ECO:0000259" key="11">
    <source>
        <dbReference type="PROSITE" id="PS50004"/>
    </source>
</evidence>
<dbReference type="PANTHER" id="PTHR10728">
    <property type="entry name" value="CYTOSOLIC PHOSPHOLIPASE A2"/>
    <property type="match status" value="1"/>
</dbReference>
<sequence length="796" mass="89915">MDGVVKQGRTIHKEKVSYWTLKVTVLRARLHTSEDYFSNSDCYVTFFLPTATARKYRTRTVSNTNQPEWKETFTLRVPVLLKNVLEIQLHDEDPVTSDDHISTVLFDLGNLRVGEKETKVFELNSETNDKLVMEFEPIQSDEAPQEYISNGIIMAAPLSVLQFSMRNHQNSDCLKDRILKVRGAYDETQRFISEGTDLCFYINRDLETELGVLSGSEEDDADAPLESAANVPPLPARCSGTATLAIDQKNVVLDLQAQQSQEEHLAVRLDNELPAQEREFLMKRKALVMKALEKTLSLTSPLDPKKVPTIAVASSGGGSRAMTGFLGSLRGLKEIGVLDAVTYLTGVSGSTWALSALYREANWSQQGLNKVISFEKEQMTKSVLEVFSPEKLHYYREEMAEKKEQGHISSFIDFAGLFVEQLVFGEKVESTLSEQQMAVNEGQNPLPIYAAVNMKEDLHGSGSEAEWCEFTPYEVGFHKYGAFVQTENFGSEFFLGYIINKLPELRIAYLLGIWSSNFALSITQLWKFFTGRETPWGDQLKAKVRVTETDSEPSGLDTVVIDPVSDVTDGVSDFLRDEVVMAEMFNFMRGFSLRWNYKENSNFNTDKDLHPDSIPSRLTPSDAFLHPVDAGHSIKQGCVPVLRPERDVDVIISLGFPWDGERFLKILEDTAVYCKEHDIPFPDADFAGLEKEPLQEVYVFEDEENPKAPIVMHFPLINLSYQQHKKPGVKRETEEEIQAGKVDVTSEDSPYTTNNFTYSPEDYDALGDLTTYNILNNKEKIQEVLRKALQKKESSV</sequence>
<gene>
    <name evidence="13" type="primary">LOC115399602</name>
</gene>
<evidence type="ECO:0000256" key="10">
    <source>
        <dbReference type="RuleBase" id="RU362102"/>
    </source>
</evidence>
<organism evidence="13 14">
    <name type="scientific">Salarias fasciatus</name>
    <name type="common">Jewelled blenny</name>
    <name type="synonym">Blennius fasciatus</name>
    <dbReference type="NCBI Taxonomy" id="181472"/>
    <lineage>
        <taxon>Eukaryota</taxon>
        <taxon>Metazoa</taxon>
        <taxon>Chordata</taxon>
        <taxon>Craniata</taxon>
        <taxon>Vertebrata</taxon>
        <taxon>Euteleostomi</taxon>
        <taxon>Actinopterygii</taxon>
        <taxon>Neopterygii</taxon>
        <taxon>Teleostei</taxon>
        <taxon>Neoteleostei</taxon>
        <taxon>Acanthomorphata</taxon>
        <taxon>Ovalentaria</taxon>
        <taxon>Blenniimorphae</taxon>
        <taxon>Blenniiformes</taxon>
        <taxon>Blennioidei</taxon>
        <taxon>Blenniidae</taxon>
        <taxon>Salariinae</taxon>
        <taxon>Salarias</taxon>
    </lineage>
</organism>
<comment type="domain">
    <text evidence="10">The N-terminal C2 domain associates with lipid membranes upon calcium binding.</text>
</comment>
<dbReference type="Gene3D" id="2.60.40.150">
    <property type="entry name" value="C2 domain"/>
    <property type="match status" value="1"/>
</dbReference>
<dbReference type="PROSITE" id="PS50004">
    <property type="entry name" value="C2"/>
    <property type="match status" value="1"/>
</dbReference>
<reference evidence="13" key="1">
    <citation type="submission" date="2019-06" db="EMBL/GenBank/DDBJ databases">
        <authorList>
            <consortium name="Wellcome Sanger Institute Data Sharing"/>
        </authorList>
    </citation>
    <scope>NUCLEOTIDE SEQUENCE [LARGE SCALE GENOMIC DNA]</scope>
</reference>
<name>A0A672HQP8_SALFA</name>
<reference evidence="13" key="2">
    <citation type="submission" date="2025-08" db="UniProtKB">
        <authorList>
            <consortium name="Ensembl"/>
        </authorList>
    </citation>
    <scope>IDENTIFICATION</scope>
</reference>
<dbReference type="PROSITE" id="PS51210">
    <property type="entry name" value="PLA2C"/>
    <property type="match status" value="1"/>
</dbReference>
<dbReference type="Pfam" id="PF00168">
    <property type="entry name" value="C2"/>
    <property type="match status" value="1"/>
</dbReference>
<dbReference type="OrthoDB" id="419768at2759"/>
<protein>
    <recommendedName>
        <fullName evidence="2 10">Phospholipase A2</fullName>
        <ecNumber evidence="2 10">3.1.1.4</ecNumber>
    </recommendedName>
</protein>
<dbReference type="SUPFAM" id="SSF52151">
    <property type="entry name" value="FabD/lysophospholipase-like"/>
    <property type="match status" value="1"/>
</dbReference>
<dbReference type="GO" id="GO:0005509">
    <property type="term" value="F:calcium ion binding"/>
    <property type="evidence" value="ECO:0007669"/>
    <property type="project" value="TreeGrafter"/>
</dbReference>
<keyword evidence="7 9" id="KW-0442">Lipid degradation</keyword>
<keyword evidence="4 10" id="KW-0479">Metal-binding</keyword>
<dbReference type="GeneID" id="115399602"/>
<evidence type="ECO:0000256" key="6">
    <source>
        <dbReference type="ARBA" id="ARBA00022837"/>
    </source>
</evidence>
<dbReference type="SMART" id="SM00239">
    <property type="entry name" value="C2"/>
    <property type="match status" value="1"/>
</dbReference>
<dbReference type="FunFam" id="2.60.40.150:FF:000030">
    <property type="entry name" value="Phospholipase A2"/>
    <property type="match status" value="1"/>
</dbReference>
<evidence type="ECO:0000256" key="2">
    <source>
        <dbReference type="ARBA" id="ARBA00013278"/>
    </source>
</evidence>
<accession>A0A672HQP8</accession>
<comment type="catalytic activity">
    <reaction evidence="10">
        <text>a 1,2-diacyl-sn-glycero-3-phosphocholine + H2O = a 1-acyl-sn-glycero-3-phosphocholine + a fatty acid + H(+)</text>
        <dbReference type="Rhea" id="RHEA:15801"/>
        <dbReference type="ChEBI" id="CHEBI:15377"/>
        <dbReference type="ChEBI" id="CHEBI:15378"/>
        <dbReference type="ChEBI" id="CHEBI:28868"/>
        <dbReference type="ChEBI" id="CHEBI:57643"/>
        <dbReference type="ChEBI" id="CHEBI:58168"/>
        <dbReference type="EC" id="3.1.1.4"/>
    </reaction>
</comment>
<evidence type="ECO:0000256" key="3">
    <source>
        <dbReference type="ARBA" id="ARBA00022490"/>
    </source>
</evidence>
<dbReference type="RefSeq" id="XP_029962951.1">
    <property type="nucleotide sequence ID" value="XM_030107091.1"/>
</dbReference>